<dbReference type="Proteomes" id="UP000823388">
    <property type="component" value="Chromosome 7N"/>
</dbReference>
<feature type="region of interest" description="Disordered" evidence="1">
    <location>
        <begin position="46"/>
        <end position="85"/>
    </location>
</feature>
<reference evidence="2" key="1">
    <citation type="submission" date="2020-05" db="EMBL/GenBank/DDBJ databases">
        <title>WGS assembly of Panicum virgatum.</title>
        <authorList>
            <person name="Lovell J.T."/>
            <person name="Jenkins J."/>
            <person name="Shu S."/>
            <person name="Juenger T.E."/>
            <person name="Schmutz J."/>
        </authorList>
    </citation>
    <scope>NUCLEOTIDE SEQUENCE</scope>
    <source>
        <strain evidence="2">AP13</strain>
    </source>
</reference>
<proteinExistence type="predicted"/>
<protein>
    <submittedName>
        <fullName evidence="2">Uncharacterized protein</fullName>
    </submittedName>
</protein>
<evidence type="ECO:0000256" key="1">
    <source>
        <dbReference type="SAM" id="MobiDB-lite"/>
    </source>
</evidence>
<feature type="compositionally biased region" description="Low complexity" evidence="1">
    <location>
        <begin position="1"/>
        <end position="18"/>
    </location>
</feature>
<accession>A0A8T0PUV4</accession>
<evidence type="ECO:0000313" key="2">
    <source>
        <dbReference type="EMBL" id="KAG2564718.1"/>
    </source>
</evidence>
<sequence>MAAWEGNRGPRPMRLPLRGQRKRGARACVLAGTRAAASLQWRQPRRCAARHSPSRSSRQCAEPVRRNVPPPTAPRRGSCCPSKEGKADNFVNESRKSNVKRRKARGGWNLAATHLPGYFHLAVVVSSCHLQFVVVEREKVPFFLSCSACSTVDNNFTRKLHLEKTFIPELLCANTVEEKRKAAFPDRMVKGSTSLMSSRKRKTLGLTKRFT</sequence>
<comment type="caution">
    <text evidence="2">The sequence shown here is derived from an EMBL/GenBank/DDBJ whole genome shotgun (WGS) entry which is preliminary data.</text>
</comment>
<gene>
    <name evidence="2" type="ORF">PVAP13_7NG113000</name>
</gene>
<feature type="region of interest" description="Disordered" evidence="1">
    <location>
        <begin position="1"/>
        <end position="23"/>
    </location>
</feature>
<dbReference type="EMBL" id="CM029050">
    <property type="protein sequence ID" value="KAG2564718.1"/>
    <property type="molecule type" value="Genomic_DNA"/>
</dbReference>
<dbReference type="AlphaFoldDB" id="A0A8T0PUV4"/>
<name>A0A8T0PUV4_PANVG</name>
<organism evidence="2 3">
    <name type="scientific">Panicum virgatum</name>
    <name type="common">Blackwell switchgrass</name>
    <dbReference type="NCBI Taxonomy" id="38727"/>
    <lineage>
        <taxon>Eukaryota</taxon>
        <taxon>Viridiplantae</taxon>
        <taxon>Streptophyta</taxon>
        <taxon>Embryophyta</taxon>
        <taxon>Tracheophyta</taxon>
        <taxon>Spermatophyta</taxon>
        <taxon>Magnoliopsida</taxon>
        <taxon>Liliopsida</taxon>
        <taxon>Poales</taxon>
        <taxon>Poaceae</taxon>
        <taxon>PACMAD clade</taxon>
        <taxon>Panicoideae</taxon>
        <taxon>Panicodae</taxon>
        <taxon>Paniceae</taxon>
        <taxon>Panicinae</taxon>
        <taxon>Panicum</taxon>
        <taxon>Panicum sect. Hiantes</taxon>
    </lineage>
</organism>
<keyword evidence="3" id="KW-1185">Reference proteome</keyword>
<evidence type="ECO:0000313" key="3">
    <source>
        <dbReference type="Proteomes" id="UP000823388"/>
    </source>
</evidence>